<evidence type="ECO:0000313" key="2">
    <source>
        <dbReference type="Proteomes" id="UP000607653"/>
    </source>
</evidence>
<dbReference type="AlphaFoldDB" id="A0A822XY48"/>
<comment type="caution">
    <text evidence="1">The sequence shown here is derived from an EMBL/GenBank/DDBJ whole genome shotgun (WGS) entry which is preliminary data.</text>
</comment>
<organism evidence="1 2">
    <name type="scientific">Nelumbo nucifera</name>
    <name type="common">Sacred lotus</name>
    <dbReference type="NCBI Taxonomy" id="4432"/>
    <lineage>
        <taxon>Eukaryota</taxon>
        <taxon>Viridiplantae</taxon>
        <taxon>Streptophyta</taxon>
        <taxon>Embryophyta</taxon>
        <taxon>Tracheophyta</taxon>
        <taxon>Spermatophyta</taxon>
        <taxon>Magnoliopsida</taxon>
        <taxon>Proteales</taxon>
        <taxon>Nelumbonaceae</taxon>
        <taxon>Nelumbo</taxon>
    </lineage>
</organism>
<evidence type="ECO:0000313" key="1">
    <source>
        <dbReference type="EMBL" id="DAD23685.1"/>
    </source>
</evidence>
<accession>A0A822XY48</accession>
<protein>
    <submittedName>
        <fullName evidence="1">Uncharacterized protein</fullName>
    </submittedName>
</protein>
<dbReference type="Proteomes" id="UP000607653">
    <property type="component" value="Unassembled WGS sequence"/>
</dbReference>
<gene>
    <name evidence="1" type="ORF">HUJ06_025148</name>
</gene>
<keyword evidence="2" id="KW-1185">Reference proteome</keyword>
<name>A0A822XY48_NELNU</name>
<sequence>MKCKYGNKYQERENLKRILFSLSSFSYIRGANCTEHLLDEIPYDTYLLLVLLFLFGDLCW</sequence>
<reference evidence="1 2" key="1">
    <citation type="journal article" date="2020" name="Mol. Biol. Evol.">
        <title>Distinct Expression and Methylation Patterns for Genes with Different Fates following a Single Whole-Genome Duplication in Flowering Plants.</title>
        <authorList>
            <person name="Shi T."/>
            <person name="Rahmani R.S."/>
            <person name="Gugger P.F."/>
            <person name="Wang M."/>
            <person name="Li H."/>
            <person name="Zhang Y."/>
            <person name="Li Z."/>
            <person name="Wang Q."/>
            <person name="Van de Peer Y."/>
            <person name="Marchal K."/>
            <person name="Chen J."/>
        </authorList>
    </citation>
    <scope>NUCLEOTIDE SEQUENCE [LARGE SCALE GENOMIC DNA]</scope>
    <source>
        <tissue evidence="1">Leaf</tissue>
    </source>
</reference>
<dbReference type="EMBL" id="DUZY01000001">
    <property type="protein sequence ID" value="DAD23685.1"/>
    <property type="molecule type" value="Genomic_DNA"/>
</dbReference>
<proteinExistence type="predicted"/>